<dbReference type="SUPFAM" id="SSF56112">
    <property type="entry name" value="Protein kinase-like (PK-like)"/>
    <property type="match status" value="1"/>
</dbReference>
<evidence type="ECO:0000256" key="6">
    <source>
        <dbReference type="SAM" id="Phobius"/>
    </source>
</evidence>
<protein>
    <submittedName>
        <fullName evidence="8">Putative serine/threonine protein kinase</fullName>
    </submittedName>
</protein>
<feature type="compositionally biased region" description="Acidic residues" evidence="5">
    <location>
        <begin position="35"/>
        <end position="56"/>
    </location>
</feature>
<evidence type="ECO:0000313" key="8">
    <source>
        <dbReference type="EMBL" id="EDM78238.1"/>
    </source>
</evidence>
<keyword evidence="8" id="KW-0723">Serine/threonine-protein kinase</keyword>
<dbReference type="STRING" id="391625.PPSIR1_08636"/>
<evidence type="ECO:0000259" key="7">
    <source>
        <dbReference type="PROSITE" id="PS50011"/>
    </source>
</evidence>
<feature type="compositionally biased region" description="Low complexity" evidence="5">
    <location>
        <begin position="57"/>
        <end position="68"/>
    </location>
</feature>
<dbReference type="InterPro" id="IPR011009">
    <property type="entry name" value="Kinase-like_dom_sf"/>
</dbReference>
<dbReference type="PANTHER" id="PTHR43289:SF34">
    <property type="entry name" value="SERINE_THREONINE-PROTEIN KINASE YBDM-RELATED"/>
    <property type="match status" value="1"/>
</dbReference>
<keyword evidence="3 8" id="KW-0418">Kinase</keyword>
<keyword evidence="1" id="KW-0808">Transferase</keyword>
<dbReference type="GO" id="GO:0005524">
    <property type="term" value="F:ATP binding"/>
    <property type="evidence" value="ECO:0007669"/>
    <property type="project" value="UniProtKB-KW"/>
</dbReference>
<sequence length="416" mass="45273">MPESPSNNVVRLDWHRRGRDDVLLETPSASPSLSEDPEDDRAEPDIETETDTETDTETQAPEPVVDAPARPPADAPAIDERYSLEARDKDAFLGELWTATDAKRGREVDVKFLDHLATPKGRERFEQTMQRARTIEHDGLLNAEDHGVNDDGLPYLVFPRSRGAPVSRQIDAHGPLPWPSARRITLELAKALSQTHAHGIFHRDLSPAAVVLLDDPPIGGTSTKLLHACVSRLLRDPGDNPRGVPNFSSPEQLADSGVDDRADVYSLGCILYFLLTGETPFDRQGKAGIPPELHGEPPTFAELLPDGPPIPRKIETIARKAVAKAKDERFSSMTKMRDALAAVSVETDAPGIAPSFSKRGSSSLDPSKTKTLVKDMTGALPTLGQQKRNRRKAMLISVGATAAIIVVSIALFLLIT</sequence>
<feature type="compositionally biased region" description="Basic and acidic residues" evidence="5">
    <location>
        <begin position="12"/>
        <end position="22"/>
    </location>
</feature>
<gene>
    <name evidence="8" type="ORF">PPSIR1_08636</name>
</gene>
<keyword evidence="4" id="KW-0067">ATP-binding</keyword>
<dbReference type="GO" id="GO:0004674">
    <property type="term" value="F:protein serine/threonine kinase activity"/>
    <property type="evidence" value="ECO:0007669"/>
    <property type="project" value="UniProtKB-KW"/>
</dbReference>
<evidence type="ECO:0000256" key="3">
    <source>
        <dbReference type="ARBA" id="ARBA00022777"/>
    </source>
</evidence>
<dbReference type="PANTHER" id="PTHR43289">
    <property type="entry name" value="MITOGEN-ACTIVATED PROTEIN KINASE KINASE KINASE 20-RELATED"/>
    <property type="match status" value="1"/>
</dbReference>
<dbReference type="EMBL" id="ABCS01000033">
    <property type="protein sequence ID" value="EDM78238.1"/>
    <property type="molecule type" value="Genomic_DNA"/>
</dbReference>
<dbReference type="InterPro" id="IPR000719">
    <property type="entry name" value="Prot_kinase_dom"/>
</dbReference>
<feature type="domain" description="Protein kinase" evidence="7">
    <location>
        <begin position="82"/>
        <end position="341"/>
    </location>
</feature>
<name>A6G7A4_9BACT</name>
<evidence type="ECO:0000256" key="2">
    <source>
        <dbReference type="ARBA" id="ARBA00022741"/>
    </source>
</evidence>
<evidence type="ECO:0000256" key="4">
    <source>
        <dbReference type="ARBA" id="ARBA00022840"/>
    </source>
</evidence>
<keyword evidence="6" id="KW-0472">Membrane</keyword>
<evidence type="ECO:0000313" key="9">
    <source>
        <dbReference type="Proteomes" id="UP000005801"/>
    </source>
</evidence>
<dbReference type="Pfam" id="PF00069">
    <property type="entry name" value="Pkinase"/>
    <property type="match status" value="1"/>
</dbReference>
<comment type="caution">
    <text evidence="8">The sequence shown here is derived from an EMBL/GenBank/DDBJ whole genome shotgun (WGS) entry which is preliminary data.</text>
</comment>
<organism evidence="8 9">
    <name type="scientific">Plesiocystis pacifica SIR-1</name>
    <dbReference type="NCBI Taxonomy" id="391625"/>
    <lineage>
        <taxon>Bacteria</taxon>
        <taxon>Pseudomonadati</taxon>
        <taxon>Myxococcota</taxon>
        <taxon>Polyangia</taxon>
        <taxon>Nannocystales</taxon>
        <taxon>Nannocystaceae</taxon>
        <taxon>Plesiocystis</taxon>
    </lineage>
</organism>
<evidence type="ECO:0000256" key="5">
    <source>
        <dbReference type="SAM" id="MobiDB-lite"/>
    </source>
</evidence>
<accession>A6G7A4</accession>
<dbReference type="OrthoDB" id="5521237at2"/>
<dbReference type="RefSeq" id="WP_006972599.1">
    <property type="nucleotide sequence ID" value="NZ_ABCS01000033.1"/>
</dbReference>
<feature type="transmembrane region" description="Helical" evidence="6">
    <location>
        <begin position="393"/>
        <end position="415"/>
    </location>
</feature>
<proteinExistence type="predicted"/>
<dbReference type="Gene3D" id="1.10.510.10">
    <property type="entry name" value="Transferase(Phosphotransferase) domain 1"/>
    <property type="match status" value="1"/>
</dbReference>
<dbReference type="PROSITE" id="PS50011">
    <property type="entry name" value="PROTEIN_KINASE_DOM"/>
    <property type="match status" value="1"/>
</dbReference>
<keyword evidence="2" id="KW-0547">Nucleotide-binding</keyword>
<keyword evidence="6" id="KW-0812">Transmembrane</keyword>
<dbReference type="Gene3D" id="3.30.200.20">
    <property type="entry name" value="Phosphorylase Kinase, domain 1"/>
    <property type="match status" value="1"/>
</dbReference>
<feature type="region of interest" description="Disordered" evidence="5">
    <location>
        <begin position="1"/>
        <end position="75"/>
    </location>
</feature>
<dbReference type="eggNOG" id="COG0515">
    <property type="taxonomic scope" value="Bacteria"/>
</dbReference>
<evidence type="ECO:0000256" key="1">
    <source>
        <dbReference type="ARBA" id="ARBA00022679"/>
    </source>
</evidence>
<dbReference type="CDD" id="cd14014">
    <property type="entry name" value="STKc_PknB_like"/>
    <property type="match status" value="1"/>
</dbReference>
<keyword evidence="9" id="KW-1185">Reference proteome</keyword>
<dbReference type="SMART" id="SM00220">
    <property type="entry name" value="S_TKc"/>
    <property type="match status" value="1"/>
</dbReference>
<dbReference type="AlphaFoldDB" id="A6G7A4"/>
<dbReference type="Proteomes" id="UP000005801">
    <property type="component" value="Unassembled WGS sequence"/>
</dbReference>
<reference evidence="8 9" key="1">
    <citation type="submission" date="2007-06" db="EMBL/GenBank/DDBJ databases">
        <authorList>
            <person name="Shimkets L."/>
            <person name="Ferriera S."/>
            <person name="Johnson J."/>
            <person name="Kravitz S."/>
            <person name="Beeson K."/>
            <person name="Sutton G."/>
            <person name="Rogers Y.-H."/>
            <person name="Friedman R."/>
            <person name="Frazier M."/>
            <person name="Venter J.C."/>
        </authorList>
    </citation>
    <scope>NUCLEOTIDE SEQUENCE [LARGE SCALE GENOMIC DNA]</scope>
    <source>
        <strain evidence="8 9">SIR-1</strain>
    </source>
</reference>
<keyword evidence="6" id="KW-1133">Transmembrane helix</keyword>